<dbReference type="OrthoDB" id="3788792at2759"/>
<reference evidence="2" key="1">
    <citation type="journal article" date="2020" name="Stud. Mycol.">
        <title>101 Dothideomycetes genomes: a test case for predicting lifestyles and emergence of pathogens.</title>
        <authorList>
            <person name="Haridas S."/>
            <person name="Albert R."/>
            <person name="Binder M."/>
            <person name="Bloem J."/>
            <person name="Labutti K."/>
            <person name="Salamov A."/>
            <person name="Andreopoulos B."/>
            <person name="Baker S."/>
            <person name="Barry K."/>
            <person name="Bills G."/>
            <person name="Bluhm B."/>
            <person name="Cannon C."/>
            <person name="Castanera R."/>
            <person name="Culley D."/>
            <person name="Daum C."/>
            <person name="Ezra D."/>
            <person name="Gonzalez J."/>
            <person name="Henrissat B."/>
            <person name="Kuo A."/>
            <person name="Liang C."/>
            <person name="Lipzen A."/>
            <person name="Lutzoni F."/>
            <person name="Magnuson J."/>
            <person name="Mondo S."/>
            <person name="Nolan M."/>
            <person name="Ohm R."/>
            <person name="Pangilinan J."/>
            <person name="Park H.-J."/>
            <person name="Ramirez L."/>
            <person name="Alfaro M."/>
            <person name="Sun H."/>
            <person name="Tritt A."/>
            <person name="Yoshinaga Y."/>
            <person name="Zwiers L.-H."/>
            <person name="Turgeon B."/>
            <person name="Goodwin S."/>
            <person name="Spatafora J."/>
            <person name="Crous P."/>
            <person name="Grigoriev I."/>
        </authorList>
    </citation>
    <scope>NUCLEOTIDE SEQUENCE</scope>
    <source>
        <strain evidence="2">CBS 675.92</strain>
    </source>
</reference>
<evidence type="ECO:0008006" key="4">
    <source>
        <dbReference type="Google" id="ProtNLM"/>
    </source>
</evidence>
<dbReference type="EMBL" id="ML976992">
    <property type="protein sequence ID" value="KAF1956379.1"/>
    <property type="molecule type" value="Genomic_DNA"/>
</dbReference>
<evidence type="ECO:0000313" key="3">
    <source>
        <dbReference type="Proteomes" id="UP000800035"/>
    </source>
</evidence>
<dbReference type="InterPro" id="IPR011990">
    <property type="entry name" value="TPR-like_helical_dom_sf"/>
</dbReference>
<feature type="region of interest" description="Disordered" evidence="1">
    <location>
        <begin position="39"/>
        <end position="61"/>
    </location>
</feature>
<name>A0A6A5TXD4_9PLEO</name>
<evidence type="ECO:0000313" key="2">
    <source>
        <dbReference type="EMBL" id="KAF1956379.1"/>
    </source>
</evidence>
<proteinExistence type="predicted"/>
<dbReference type="Proteomes" id="UP000800035">
    <property type="component" value="Unassembled WGS sequence"/>
</dbReference>
<accession>A0A6A5TXD4</accession>
<protein>
    <recommendedName>
        <fullName evidence="4">TPR-like protein</fullName>
    </recommendedName>
</protein>
<feature type="region of interest" description="Disordered" evidence="1">
    <location>
        <begin position="324"/>
        <end position="344"/>
    </location>
</feature>
<keyword evidence="3" id="KW-1185">Reference proteome</keyword>
<sequence>MSCLCSKLREKSYDEITADEIDLLTRTLREAPQLFSLATDLEPPNKRKRGRDPPNASSSDAVLNLVSSYPDKTFEELLADHGKQWLSKPISFLKHWDIQHSDIVVNIYSSINQIEKSGGVTKLLKRVYCYALTELHEKGTKIDDMVSRILDSEMFQAMAKDKITEEIYGIFKIGSKWKEIVQFCGELCEEDPGKVSGVIWLLGKGYAWERASAKVCEEAIAYIGPQSALFIQARKYSSSVNTILNHLKKETSFLPSGAHVSPQCPLPLEIRQRPLPPSQEHTPSPPSSTLSQNSVTRPQPSCPSWVPPSFSARSDISHGASLLRASRADMSQPEAASHVSPRSPIPPLFHAMGGRIPKVLFDRATCPQRRMNEYGTFVEVTPCRSGLHQDIVDLLDPNTLKHSIEHLILLSIITLEDSAYVCEDELAQISFKESKGHWVHQAFKLCCYVFPRSPIVDSSFSSTGKELLDVLHHLLRLYTETGLEPPHCKDTVETLLAASKLEELNVKEHLLTMAAKSESSPEQTYLRAEIVYEWSVVCRFKGRILDSERIIQEFLQRRSLNSWNLSLERLRISQAYNQIYQFNFCGAREALQWHLSSRELSEGETYLLCDQLCCNGRILRGEGRFDEAKECFKGCLETIGLPESKRLLITSHLSDLYCELDYMQQSKPSQNTVQTVHLEEGQQIVQPEIDRIRGSSRHSKGLRRLLLSLIEIEIRQNHLNEAEKLTKEILDMYNRLTEPGIDDKVGHVRALIAWARISPPCEAEERWMAALHQNKTYNPSEEEVFTCGVIYLFISSARLHLGMVEESKVSFNQAIEVISRKTPQFLMPGIGTYLFNSITSDLWSRAGWTLPNIAS</sequence>
<gene>
    <name evidence="2" type="ORF">CC80DRAFT_473287</name>
</gene>
<dbReference type="AlphaFoldDB" id="A0A6A5TXD4"/>
<evidence type="ECO:0000256" key="1">
    <source>
        <dbReference type="SAM" id="MobiDB-lite"/>
    </source>
</evidence>
<feature type="compositionally biased region" description="Polar residues" evidence="1">
    <location>
        <begin position="279"/>
        <end position="299"/>
    </location>
</feature>
<dbReference type="Gene3D" id="1.25.40.10">
    <property type="entry name" value="Tetratricopeptide repeat domain"/>
    <property type="match status" value="1"/>
</dbReference>
<feature type="region of interest" description="Disordered" evidence="1">
    <location>
        <begin position="268"/>
        <end position="308"/>
    </location>
</feature>
<organism evidence="2 3">
    <name type="scientific">Byssothecium circinans</name>
    <dbReference type="NCBI Taxonomy" id="147558"/>
    <lineage>
        <taxon>Eukaryota</taxon>
        <taxon>Fungi</taxon>
        <taxon>Dikarya</taxon>
        <taxon>Ascomycota</taxon>
        <taxon>Pezizomycotina</taxon>
        <taxon>Dothideomycetes</taxon>
        <taxon>Pleosporomycetidae</taxon>
        <taxon>Pleosporales</taxon>
        <taxon>Massarineae</taxon>
        <taxon>Massarinaceae</taxon>
        <taxon>Byssothecium</taxon>
    </lineage>
</organism>